<dbReference type="BioCyc" id="MHAE859194:G1GR7-1365-MONOMER"/>
<dbReference type="KEGG" id="mhf:MHF_1369"/>
<evidence type="ECO:0000313" key="1">
    <source>
        <dbReference type="EMBL" id="AEG73605.1"/>
    </source>
</evidence>
<reference evidence="1 2" key="1">
    <citation type="journal article" date="2011" name="J. Bacteriol.">
        <title>Complete genome sequences of two hemotropic Mycoplasmas, Mycoplasma haemofelis strain Ohio2 and Mycoplasma suis strain Illinois.</title>
        <authorList>
            <person name="Messick J.B."/>
            <person name="Santos A.P."/>
            <person name="Guimaraes A.M."/>
        </authorList>
    </citation>
    <scope>NUCLEOTIDE SEQUENCE [LARGE SCALE GENOMIC DNA]</scope>
    <source>
        <strain evidence="1 2">Ohio2</strain>
    </source>
</reference>
<dbReference type="EMBL" id="CP002808">
    <property type="protein sequence ID" value="AEG73605.1"/>
    <property type="molecule type" value="Genomic_DNA"/>
</dbReference>
<dbReference type="STRING" id="859194.MHF_1369"/>
<dbReference type="HOGENOM" id="CLU_098620_3_0_14"/>
<dbReference type="Proteomes" id="UP000007952">
    <property type="component" value="Chromosome"/>
</dbReference>
<gene>
    <name evidence="1" type="ordered locus">MHF_1369</name>
</gene>
<sequence length="212" mass="23583">MNPTAAKALAGLGGLSAAGGGGVALYKSEVFKTKTTLGDLVKKDKWVLITSSDTNHISKILGAYKQDSSNKPTLLFEGFTGKEGDANDRLLRECQKTASKLSEDTNKDTLLKQLKKWCVVPKTTKERLTDLGITPFPVEDPKSSESEESRWVEKSKVHKTDHKDKFSDLSITNTGSNEEAKKLRQHCKTKLEIESFKEEFEDTLKKVEIWCS</sequence>
<reference key="2">
    <citation type="submission" date="2011-05" db="EMBL/GenBank/DDBJ databases">
        <title>The Genome of Mycoplasma haemofelis Strain Ohio2, a pathogenic hemoplasma of the cat.</title>
        <authorList>
            <person name="Santos A.P."/>
            <person name="Guimaraes A.M.S."/>
            <person name="SanMiguel P.J."/>
            <person name="Martin S.W."/>
            <person name="Messick J.B."/>
        </authorList>
    </citation>
    <scope>NUCLEOTIDE SEQUENCE</scope>
    <source>
        <strain>Ohio2</strain>
    </source>
</reference>
<evidence type="ECO:0000313" key="2">
    <source>
        <dbReference type="Proteomes" id="UP000007952"/>
    </source>
</evidence>
<organism evidence="1 2">
    <name type="scientific">Mycoplasma haemofelis (strain Ohio2)</name>
    <dbReference type="NCBI Taxonomy" id="859194"/>
    <lineage>
        <taxon>Bacteria</taxon>
        <taxon>Bacillati</taxon>
        <taxon>Mycoplasmatota</taxon>
        <taxon>Mollicutes</taxon>
        <taxon>Mycoplasmataceae</taxon>
        <taxon>Mycoplasma</taxon>
    </lineage>
</organism>
<accession>F6FGG7</accession>
<name>F6FGG7_MYCHI</name>
<protein>
    <submittedName>
        <fullName evidence="1">Uncharacterized protein</fullName>
    </submittedName>
</protein>
<proteinExistence type="predicted"/>
<dbReference type="AlphaFoldDB" id="F6FGG7"/>